<dbReference type="SMART" id="SM00320">
    <property type="entry name" value="WD40"/>
    <property type="match status" value="5"/>
</dbReference>
<accession>A0AAV8Z5G8</accession>
<dbReference type="GO" id="GO:0005874">
    <property type="term" value="C:microtubule"/>
    <property type="evidence" value="ECO:0007669"/>
    <property type="project" value="UniProtKB-KW"/>
</dbReference>
<keyword evidence="11" id="KW-0966">Cell projection</keyword>
<feature type="compositionally biased region" description="Pro residues" evidence="12">
    <location>
        <begin position="543"/>
        <end position="552"/>
    </location>
</feature>
<keyword evidence="10" id="KW-0206">Cytoskeleton</keyword>
<feature type="compositionally biased region" description="Acidic residues" evidence="12">
    <location>
        <begin position="473"/>
        <end position="491"/>
    </location>
</feature>
<dbReference type="InterPro" id="IPR050687">
    <property type="entry name" value="Dynein_IC"/>
</dbReference>
<dbReference type="InterPro" id="IPR036322">
    <property type="entry name" value="WD40_repeat_dom_sf"/>
</dbReference>
<dbReference type="InterPro" id="IPR015943">
    <property type="entry name" value="WD40/YVTN_repeat-like_dom_sf"/>
</dbReference>
<dbReference type="GO" id="GO:0045503">
    <property type="term" value="F:dynein light chain binding"/>
    <property type="evidence" value="ECO:0007669"/>
    <property type="project" value="TreeGrafter"/>
</dbReference>
<evidence type="ECO:0000256" key="1">
    <source>
        <dbReference type="ARBA" id="ARBA00004430"/>
    </source>
</evidence>
<keyword evidence="5" id="KW-0493">Microtubule</keyword>
<dbReference type="PANTHER" id="PTHR12442:SF7">
    <property type="entry name" value="DYNEIN AXONEMAL INTERMEDIATE CHAIN 2"/>
    <property type="match status" value="1"/>
</dbReference>
<evidence type="ECO:0000256" key="9">
    <source>
        <dbReference type="ARBA" id="ARBA00023175"/>
    </source>
</evidence>
<keyword evidence="3" id="KW-0963">Cytoplasm</keyword>
<name>A0AAV8Z5G8_9CUCU</name>
<evidence type="ECO:0000256" key="6">
    <source>
        <dbReference type="ARBA" id="ARBA00022737"/>
    </source>
</evidence>
<evidence type="ECO:0008006" key="15">
    <source>
        <dbReference type="Google" id="ProtNLM"/>
    </source>
</evidence>
<dbReference type="EMBL" id="JAPWTK010000013">
    <property type="protein sequence ID" value="KAJ8959475.1"/>
    <property type="molecule type" value="Genomic_DNA"/>
</dbReference>
<feature type="region of interest" description="Disordered" evidence="12">
    <location>
        <begin position="509"/>
        <end position="562"/>
    </location>
</feature>
<organism evidence="13 14">
    <name type="scientific">Aromia moschata</name>
    <dbReference type="NCBI Taxonomy" id="1265417"/>
    <lineage>
        <taxon>Eukaryota</taxon>
        <taxon>Metazoa</taxon>
        <taxon>Ecdysozoa</taxon>
        <taxon>Arthropoda</taxon>
        <taxon>Hexapoda</taxon>
        <taxon>Insecta</taxon>
        <taxon>Pterygota</taxon>
        <taxon>Neoptera</taxon>
        <taxon>Endopterygota</taxon>
        <taxon>Coleoptera</taxon>
        <taxon>Polyphaga</taxon>
        <taxon>Cucujiformia</taxon>
        <taxon>Chrysomeloidea</taxon>
        <taxon>Cerambycidae</taxon>
        <taxon>Cerambycinae</taxon>
        <taxon>Callichromatini</taxon>
        <taxon>Aromia</taxon>
    </lineage>
</organism>
<evidence type="ECO:0000256" key="12">
    <source>
        <dbReference type="SAM" id="MobiDB-lite"/>
    </source>
</evidence>
<dbReference type="GO" id="GO:0036158">
    <property type="term" value="P:outer dynein arm assembly"/>
    <property type="evidence" value="ECO:0007669"/>
    <property type="project" value="TreeGrafter"/>
</dbReference>
<evidence type="ECO:0000256" key="4">
    <source>
        <dbReference type="ARBA" id="ARBA00022574"/>
    </source>
</evidence>
<feature type="compositionally biased region" description="Basic and acidic residues" evidence="12">
    <location>
        <begin position="509"/>
        <end position="519"/>
    </location>
</feature>
<dbReference type="GO" id="GO:0036157">
    <property type="term" value="C:outer dynein arm"/>
    <property type="evidence" value="ECO:0007669"/>
    <property type="project" value="TreeGrafter"/>
</dbReference>
<keyword evidence="9" id="KW-0505">Motor protein</keyword>
<dbReference type="GO" id="GO:0045504">
    <property type="term" value="F:dynein heavy chain binding"/>
    <property type="evidence" value="ECO:0007669"/>
    <property type="project" value="TreeGrafter"/>
</dbReference>
<dbReference type="Gene3D" id="2.130.10.10">
    <property type="entry name" value="YVTN repeat-like/Quinoprotein amine dehydrogenase"/>
    <property type="match status" value="2"/>
</dbReference>
<evidence type="ECO:0000256" key="7">
    <source>
        <dbReference type="ARBA" id="ARBA00023017"/>
    </source>
</evidence>
<dbReference type="PANTHER" id="PTHR12442">
    <property type="entry name" value="DYNEIN INTERMEDIATE CHAIN"/>
    <property type="match status" value="1"/>
</dbReference>
<evidence type="ECO:0000313" key="14">
    <source>
        <dbReference type="Proteomes" id="UP001162162"/>
    </source>
</evidence>
<feature type="compositionally biased region" description="Acidic residues" evidence="12">
    <location>
        <begin position="520"/>
        <end position="542"/>
    </location>
</feature>
<protein>
    <recommendedName>
        <fullName evidence="15">Dynein intermediate chain 3, ciliary</fullName>
    </recommendedName>
</protein>
<comment type="subcellular location">
    <subcellularLocation>
        <location evidence="1">Cytoplasm</location>
        <location evidence="1">Cytoskeleton</location>
        <location evidence="1">Cilium axoneme</location>
    </subcellularLocation>
</comment>
<comment type="caution">
    <text evidence="13">The sequence shown here is derived from an EMBL/GenBank/DDBJ whole genome shotgun (WGS) entry which is preliminary data.</text>
</comment>
<evidence type="ECO:0000256" key="10">
    <source>
        <dbReference type="ARBA" id="ARBA00023212"/>
    </source>
</evidence>
<dbReference type="GO" id="GO:0003341">
    <property type="term" value="P:cilium movement"/>
    <property type="evidence" value="ECO:0007669"/>
    <property type="project" value="TreeGrafter"/>
</dbReference>
<evidence type="ECO:0000256" key="3">
    <source>
        <dbReference type="ARBA" id="ARBA00022490"/>
    </source>
</evidence>
<sequence length="633" mass="72345">MEVTYIYQKKRSEFGRQCLFSDKGPELIDNYPSDKKLHKDYILKDPVHRGMLCAPVYSEHFLNTVRADFVNTGINHVEGGWPKDVNLNDEEQTKRYRRKVEKDDSYYPTMMPLFNSMEECILQNNAINIYQQYFVDVEPTPMVERSSARTVNVYHDHCNPTRPVTRISWSPDNQTNGQKNGQVAVWDTRKGCEPVELSVVENSFRDPVMNVLWIHSKTGSEFFSSSTDGQVKWWDIRKLSEPTETLLLDYTKDELQSMRNALGASCLEYENTIPTRFMVGTEKGVVISCNRKGKLAMEKMAYRLNAHLGPVLALQRNPGFIKNFLTIGDWTAKIWSEDCRESSIMWTSFHKTMLTDGAWSPTRLSVFFTTRADGILDVWDILQQQRQASFGVKICDEPLKCLRTHDMGRLVAVGNQKGSIYLVEFTENLSVCNKNDKALLNAMFERESHREKILEARNRELRLKLKQEQGKADEDEEEGAGADEPDTEEGVFEDKYVRQAEAEFHQTIQKELDKLKPVEEVSEGEKEDDVEEEEPPAQEPEPEPQPPSPPPGTGEGEAQGQGEEEGLVAGTFYFNWLPPPLVAELKAMNIHLRSMLAPMPTSSCLNTVGNLFIRDSMSDGLRFDSILLTYDQM</sequence>
<keyword evidence="4" id="KW-0853">WD repeat</keyword>
<dbReference type="InterPro" id="IPR001680">
    <property type="entry name" value="WD40_rpt"/>
</dbReference>
<keyword evidence="7" id="KW-0243">Dynein</keyword>
<feature type="region of interest" description="Disordered" evidence="12">
    <location>
        <begin position="466"/>
        <end position="491"/>
    </location>
</feature>
<keyword evidence="6" id="KW-0677">Repeat</keyword>
<proteinExistence type="inferred from homology"/>
<reference evidence="13" key="1">
    <citation type="journal article" date="2023" name="Insect Mol. Biol.">
        <title>Genome sequencing provides insights into the evolution of gene families encoding plant cell wall-degrading enzymes in longhorned beetles.</title>
        <authorList>
            <person name="Shin N.R."/>
            <person name="Okamura Y."/>
            <person name="Kirsch R."/>
            <person name="Pauchet Y."/>
        </authorList>
    </citation>
    <scope>NUCLEOTIDE SEQUENCE</scope>
    <source>
        <strain evidence="13">AMC_N1</strain>
    </source>
</reference>
<gene>
    <name evidence="13" type="ORF">NQ318_022172</name>
</gene>
<evidence type="ECO:0000256" key="8">
    <source>
        <dbReference type="ARBA" id="ARBA00023069"/>
    </source>
</evidence>
<evidence type="ECO:0000313" key="13">
    <source>
        <dbReference type="EMBL" id="KAJ8959475.1"/>
    </source>
</evidence>
<comment type="similarity">
    <text evidence="2">Belongs to the dynein intermediate chain family.</text>
</comment>
<dbReference type="Proteomes" id="UP001162162">
    <property type="component" value="Unassembled WGS sequence"/>
</dbReference>
<evidence type="ECO:0000256" key="5">
    <source>
        <dbReference type="ARBA" id="ARBA00022701"/>
    </source>
</evidence>
<dbReference type="SUPFAM" id="SSF50978">
    <property type="entry name" value="WD40 repeat-like"/>
    <property type="match status" value="1"/>
</dbReference>
<keyword evidence="8" id="KW-0969">Cilium</keyword>
<evidence type="ECO:0000256" key="2">
    <source>
        <dbReference type="ARBA" id="ARBA00011059"/>
    </source>
</evidence>
<dbReference type="AlphaFoldDB" id="A0AAV8Z5G8"/>
<evidence type="ECO:0000256" key="11">
    <source>
        <dbReference type="ARBA" id="ARBA00023273"/>
    </source>
</evidence>
<keyword evidence="14" id="KW-1185">Reference proteome</keyword>